<evidence type="ECO:0000256" key="1">
    <source>
        <dbReference type="ARBA" id="ARBA00007920"/>
    </source>
</evidence>
<evidence type="ECO:0000313" key="4">
    <source>
        <dbReference type="EMBL" id="KOS23144.1"/>
    </source>
</evidence>
<dbReference type="OrthoDB" id="273452at2759"/>
<evidence type="ECO:0000259" key="3">
    <source>
        <dbReference type="Pfam" id="PF05057"/>
    </source>
</evidence>
<dbReference type="GO" id="GO:0004622">
    <property type="term" value="F:phosphatidylcholine lysophospholipase activity"/>
    <property type="evidence" value="ECO:0007669"/>
    <property type="project" value="TreeGrafter"/>
</dbReference>
<dbReference type="GO" id="GO:0016042">
    <property type="term" value="P:lipid catabolic process"/>
    <property type="evidence" value="ECO:0007669"/>
    <property type="project" value="UniProtKB-KW"/>
</dbReference>
<proteinExistence type="inferred from homology"/>
<reference evidence="4 5" key="1">
    <citation type="submission" date="2015-07" db="EMBL/GenBank/DDBJ databases">
        <title>The genome of the fungus Escovopsis weberi, a specialized disease agent of ant agriculture.</title>
        <authorList>
            <person name="de Man T.J."/>
            <person name="Stajich J.E."/>
            <person name="Kubicek C.P."/>
            <person name="Chenthamara K."/>
            <person name="Atanasova L."/>
            <person name="Druzhinina I.S."/>
            <person name="Birnbaum S."/>
            <person name="Barribeau S.M."/>
            <person name="Teiling C."/>
            <person name="Suen G."/>
            <person name="Currie C."/>
            <person name="Gerardo N.M."/>
        </authorList>
    </citation>
    <scope>NUCLEOTIDE SEQUENCE [LARGE SCALE GENOMIC DNA]</scope>
</reference>
<dbReference type="PANTHER" id="PTHR12482">
    <property type="entry name" value="LIPASE ROG1-RELATED-RELATED"/>
    <property type="match status" value="1"/>
</dbReference>
<dbReference type="EMBL" id="LGSR01000002">
    <property type="protein sequence ID" value="KOS23144.1"/>
    <property type="molecule type" value="Genomic_DNA"/>
</dbReference>
<keyword evidence="2" id="KW-0442">Lipid degradation</keyword>
<dbReference type="Proteomes" id="UP000053831">
    <property type="component" value="Unassembled WGS sequence"/>
</dbReference>
<comment type="caution">
    <text evidence="4">The sequence shown here is derived from an EMBL/GenBank/DDBJ whole genome shotgun (WGS) entry which is preliminary data.</text>
</comment>
<dbReference type="InterPro" id="IPR007751">
    <property type="entry name" value="DUF676_lipase-like"/>
</dbReference>
<dbReference type="InterPro" id="IPR044294">
    <property type="entry name" value="Lipase-like"/>
</dbReference>
<keyword evidence="5" id="KW-1185">Reference proteome</keyword>
<protein>
    <submittedName>
        <fullName evidence="4">Putative lipase</fullName>
    </submittedName>
</protein>
<dbReference type="GO" id="GO:0047372">
    <property type="term" value="F:monoacylglycerol lipase activity"/>
    <property type="evidence" value="ECO:0007669"/>
    <property type="project" value="TreeGrafter"/>
</dbReference>
<keyword evidence="2" id="KW-0443">Lipid metabolism</keyword>
<gene>
    <name evidence="4" type="ORF">ESCO_003501</name>
</gene>
<dbReference type="GO" id="GO:0005811">
    <property type="term" value="C:lipid droplet"/>
    <property type="evidence" value="ECO:0007669"/>
    <property type="project" value="TreeGrafter"/>
</dbReference>
<evidence type="ECO:0000256" key="2">
    <source>
        <dbReference type="ARBA" id="ARBA00022963"/>
    </source>
</evidence>
<accession>A0A0M8N8W1</accession>
<dbReference type="PANTHER" id="PTHR12482:SF65">
    <property type="entry name" value="ESTERASE, PUTATIVE (AFU_ORTHOLOGUE AFUA_3G12320)-RELATED"/>
    <property type="match status" value="1"/>
</dbReference>
<evidence type="ECO:0000313" key="5">
    <source>
        <dbReference type="Proteomes" id="UP000053831"/>
    </source>
</evidence>
<feature type="domain" description="DUF676" evidence="3">
    <location>
        <begin position="81"/>
        <end position="150"/>
    </location>
</feature>
<organism evidence="4 5">
    <name type="scientific">Escovopsis weberi</name>
    <dbReference type="NCBI Taxonomy" id="150374"/>
    <lineage>
        <taxon>Eukaryota</taxon>
        <taxon>Fungi</taxon>
        <taxon>Dikarya</taxon>
        <taxon>Ascomycota</taxon>
        <taxon>Pezizomycotina</taxon>
        <taxon>Sordariomycetes</taxon>
        <taxon>Hypocreomycetidae</taxon>
        <taxon>Hypocreales</taxon>
        <taxon>Hypocreaceae</taxon>
        <taxon>Escovopsis</taxon>
    </lineage>
</organism>
<comment type="similarity">
    <text evidence="1">Belongs to the putative lipase ROG1 family.</text>
</comment>
<sequence>MKNVAKSLRARFLDDELYIHVPKGNSGSFTYDGIELGGERVCAEIIDELRAVENRGGKITKLSIVGYSMGGLIARPDPGWFPYLWNFLGARTIAASGQQLFIVDDYRHTGRPLLAVMADSDSIFMNGLRMFKRHTLYSNIVNDRTTVYFTTCIEKTNPYKDPRELDVKFVDGYQGLVVDVSDSSPPRLQLLAPTTPSSMMTAALQADPTPS</sequence>
<feature type="domain" description="DUF676" evidence="3">
    <location>
        <begin position="1"/>
        <end position="75"/>
    </location>
</feature>
<name>A0A0M8N8W1_ESCWE</name>
<dbReference type="SUPFAM" id="SSF53474">
    <property type="entry name" value="alpha/beta-Hydrolases"/>
    <property type="match status" value="2"/>
</dbReference>
<dbReference type="InterPro" id="IPR029058">
    <property type="entry name" value="AB_hydrolase_fold"/>
</dbReference>
<dbReference type="AlphaFoldDB" id="A0A0M8N8W1"/>
<dbReference type="Pfam" id="PF05057">
    <property type="entry name" value="DUF676"/>
    <property type="match status" value="2"/>
</dbReference>